<feature type="domain" description="Guanylate kinase/L-type calcium channel beta subunit" evidence="3">
    <location>
        <begin position="244"/>
        <end position="412"/>
    </location>
</feature>
<dbReference type="Gene3D" id="3.40.50.300">
    <property type="entry name" value="P-loop containing nucleotide triphosphate hydrolases"/>
    <property type="match status" value="1"/>
</dbReference>
<evidence type="ECO:0000313" key="5">
    <source>
        <dbReference type="Proteomes" id="UP000001307"/>
    </source>
</evidence>
<proteinExistence type="predicted"/>
<keyword evidence="1" id="KW-0597">Phosphoprotein</keyword>
<protein>
    <recommendedName>
        <fullName evidence="3">Guanylate kinase/L-type calcium channel beta subunit domain-containing protein</fullName>
    </recommendedName>
</protein>
<dbReference type="Gene3D" id="2.30.30.40">
    <property type="entry name" value="SH3 Domains"/>
    <property type="match status" value="1"/>
</dbReference>
<sequence>MKAGGRDVGVSDLSNLGGGGRTLENDYDDEYSEDEDFFAEEGGGPNMARRVSFGEGNLMGLGIEGNDHDLEEDSAETKKHRIRTTLLQLEKAKQKPVAFSVRAKLGFIAGTKDLCGNLRDYLVTFENKDYLHIIEKFNNDWWIGRVVREGCDFCFIPSPLKIAHLRETLKNRKKGHRYSGGGISSHHGSDLDLNSQAAHEEYSRPAQMDSYDYDMDPKDTGPLNLGKKSQRLGKKEQPYVVVPNMRPVVFVGPSLKGYEVTDMMQKALFDYLKKKFEGRCNIVRISSDLSQARRNMPRTEENRAICEDYDRIYELGKNLQLVILDCDMINNPSQLEKTGLMPINVFIKINDPEVLKRLIRWRGRQQMRHMSVQWMAAEKLCQCDPNVFDVCLDENVFEEACEHLTEYLEAYWNATHPVLPEATHPKAFLNKLDMKVSVLLSGAAEWRRNYFKSSKCTHKAHSAQS</sequence>
<dbReference type="PANTHER" id="PTHR11824">
    <property type="entry name" value="VOLTAGE-DEPENDENT CALCIUM CHANNEL BETA SUBUNIT"/>
    <property type="match status" value="1"/>
</dbReference>
<dbReference type="InParanoid" id="E4XFX8"/>
<dbReference type="SUPFAM" id="SSF52540">
    <property type="entry name" value="P-loop containing nucleoside triphosphate hydrolases"/>
    <property type="match status" value="1"/>
</dbReference>
<dbReference type="EMBL" id="FN653046">
    <property type="protein sequence ID" value="CBY24518.1"/>
    <property type="molecule type" value="Genomic_DNA"/>
</dbReference>
<dbReference type="InterPro" id="IPR027417">
    <property type="entry name" value="P-loop_NTPase"/>
</dbReference>
<evidence type="ECO:0000256" key="2">
    <source>
        <dbReference type="SAM" id="MobiDB-lite"/>
    </source>
</evidence>
<keyword evidence="5" id="KW-1185">Reference proteome</keyword>
<name>E4XFX8_OIKDI</name>
<evidence type="ECO:0000256" key="1">
    <source>
        <dbReference type="ARBA" id="ARBA00022553"/>
    </source>
</evidence>
<feature type="compositionally biased region" description="Acidic residues" evidence="2">
    <location>
        <begin position="25"/>
        <end position="39"/>
    </location>
</feature>
<dbReference type="GO" id="GO:0005891">
    <property type="term" value="C:voltage-gated calcium channel complex"/>
    <property type="evidence" value="ECO:0007669"/>
    <property type="project" value="InterPro"/>
</dbReference>
<dbReference type="Pfam" id="PF00625">
    <property type="entry name" value="Guanylate_kin"/>
    <property type="match status" value="1"/>
</dbReference>
<reference evidence="4 5" key="1">
    <citation type="journal article" date="2010" name="Science">
        <title>Plasticity of animal genome architecture unmasked by rapid evolution of a pelagic tunicate.</title>
        <authorList>
            <person name="Denoeud F."/>
            <person name="Henriet S."/>
            <person name="Mungpakdee S."/>
            <person name="Aury J.M."/>
            <person name="Da Silva C."/>
            <person name="Brinkmann H."/>
            <person name="Mikhaleva J."/>
            <person name="Olsen L.C."/>
            <person name="Jubin C."/>
            <person name="Canestro C."/>
            <person name="Bouquet J.M."/>
            <person name="Danks G."/>
            <person name="Poulain J."/>
            <person name="Campsteijn C."/>
            <person name="Adamski M."/>
            <person name="Cross I."/>
            <person name="Yadetie F."/>
            <person name="Muffato M."/>
            <person name="Louis A."/>
            <person name="Butcher S."/>
            <person name="Tsagkogeorga G."/>
            <person name="Konrad A."/>
            <person name="Singh S."/>
            <person name="Jensen M.F."/>
            <person name="Cong E.H."/>
            <person name="Eikeseth-Otteraa H."/>
            <person name="Noel B."/>
            <person name="Anthouard V."/>
            <person name="Porcel B.M."/>
            <person name="Kachouri-Lafond R."/>
            <person name="Nishino A."/>
            <person name="Ugolini M."/>
            <person name="Chourrout P."/>
            <person name="Nishida H."/>
            <person name="Aasland R."/>
            <person name="Huzurbazar S."/>
            <person name="Westhof E."/>
            <person name="Delsuc F."/>
            <person name="Lehrach H."/>
            <person name="Reinhardt R."/>
            <person name="Weissenbach J."/>
            <person name="Roy S.W."/>
            <person name="Artiguenave F."/>
            <person name="Postlethwait J.H."/>
            <person name="Manak J.R."/>
            <person name="Thompson E.M."/>
            <person name="Jaillon O."/>
            <person name="Du Pasquier L."/>
            <person name="Boudinot P."/>
            <person name="Liberles D.A."/>
            <person name="Volff J.N."/>
            <person name="Philippe H."/>
            <person name="Lenhard B."/>
            <person name="Roest Crollius H."/>
            <person name="Wincker P."/>
            <person name="Chourrout D."/>
        </authorList>
    </citation>
    <scope>NUCLEOTIDE SEQUENCE [LARGE SCALE GENOMIC DNA]</scope>
</reference>
<dbReference type="CDD" id="cd11863">
    <property type="entry name" value="SH3_CACNB"/>
    <property type="match status" value="1"/>
</dbReference>
<dbReference type="OrthoDB" id="5962384at2759"/>
<dbReference type="AlphaFoldDB" id="E4XFX8"/>
<evidence type="ECO:0000259" key="3">
    <source>
        <dbReference type="SMART" id="SM00072"/>
    </source>
</evidence>
<evidence type="ECO:0000313" key="4">
    <source>
        <dbReference type="EMBL" id="CBY24518.1"/>
    </source>
</evidence>
<dbReference type="InterPro" id="IPR000584">
    <property type="entry name" value="VDCC_L_bsu"/>
</dbReference>
<dbReference type="InterPro" id="IPR008145">
    <property type="entry name" value="GK/Ca_channel_bsu"/>
</dbReference>
<dbReference type="SMART" id="SM00072">
    <property type="entry name" value="GuKc"/>
    <property type="match status" value="1"/>
</dbReference>
<dbReference type="Proteomes" id="UP000001307">
    <property type="component" value="Unassembled WGS sequence"/>
</dbReference>
<gene>
    <name evidence="4" type="ORF">GSOID_T00010385001</name>
</gene>
<dbReference type="SUPFAM" id="SSF50044">
    <property type="entry name" value="SH3-domain"/>
    <property type="match status" value="1"/>
</dbReference>
<feature type="region of interest" description="Disordered" evidence="2">
    <location>
        <begin position="1"/>
        <end position="43"/>
    </location>
</feature>
<dbReference type="GO" id="GO:0005245">
    <property type="term" value="F:voltage-gated calcium channel activity"/>
    <property type="evidence" value="ECO:0007669"/>
    <property type="project" value="InterPro"/>
</dbReference>
<accession>E4XFX8</accession>
<dbReference type="PRINTS" id="PR01626">
    <property type="entry name" value="LCACHANNELB"/>
</dbReference>
<organism evidence="4 5">
    <name type="scientific">Oikopleura dioica</name>
    <name type="common">Tunicate</name>
    <dbReference type="NCBI Taxonomy" id="34765"/>
    <lineage>
        <taxon>Eukaryota</taxon>
        <taxon>Metazoa</taxon>
        <taxon>Chordata</taxon>
        <taxon>Tunicata</taxon>
        <taxon>Appendicularia</taxon>
        <taxon>Copelata</taxon>
        <taxon>Oikopleuridae</taxon>
        <taxon>Oikopleura</taxon>
    </lineage>
</organism>
<dbReference type="InterPro" id="IPR036028">
    <property type="entry name" value="SH3-like_dom_sf"/>
</dbReference>